<accession>A0A6G2D704</accession>
<dbReference type="GO" id="GO:0090374">
    <property type="term" value="P:oligopeptide export from mitochondrion"/>
    <property type="evidence" value="ECO:0007669"/>
    <property type="project" value="TreeGrafter"/>
</dbReference>
<feature type="non-terminal residue" evidence="2">
    <location>
        <position position="1"/>
    </location>
</feature>
<feature type="non-terminal residue" evidence="2">
    <location>
        <position position="81"/>
    </location>
</feature>
<organism evidence="2 3">
    <name type="scientific">Streptococcus pneumoniae</name>
    <dbReference type="NCBI Taxonomy" id="1313"/>
    <lineage>
        <taxon>Bacteria</taxon>
        <taxon>Bacillati</taxon>
        <taxon>Bacillota</taxon>
        <taxon>Bacilli</taxon>
        <taxon>Lactobacillales</taxon>
        <taxon>Streptococcaceae</taxon>
        <taxon>Streptococcus</taxon>
    </lineage>
</organism>
<sequence length="81" mass="8996">DEEIVEAAKAANVDHFIRTLPGGYNMEMNQESSNISLGQKQLLTIARALLADPKILILDEATSSVDTRLELLIQKAMKRLM</sequence>
<dbReference type="GO" id="GO:0015421">
    <property type="term" value="F:ABC-type oligopeptide transporter activity"/>
    <property type="evidence" value="ECO:0007669"/>
    <property type="project" value="TreeGrafter"/>
</dbReference>
<dbReference type="PANTHER" id="PTHR43394:SF1">
    <property type="entry name" value="ATP-BINDING CASSETTE SUB-FAMILY B MEMBER 10, MITOCHONDRIAL"/>
    <property type="match status" value="1"/>
</dbReference>
<dbReference type="InterPro" id="IPR003439">
    <property type="entry name" value="ABC_transporter-like_ATP-bd"/>
</dbReference>
<gene>
    <name evidence="2" type="ORF">GM539_14795</name>
</gene>
<comment type="caution">
    <text evidence="2">The sequence shown here is derived from an EMBL/GenBank/DDBJ whole genome shotgun (WGS) entry which is preliminary data.</text>
</comment>
<dbReference type="RefSeq" id="WP_155458840.1">
    <property type="nucleotide sequence ID" value="NZ_WNHJ01001040.1"/>
</dbReference>
<dbReference type="InterPro" id="IPR039421">
    <property type="entry name" value="Type_1_exporter"/>
</dbReference>
<keyword evidence="2" id="KW-0547">Nucleotide-binding</keyword>
<evidence type="ECO:0000259" key="1">
    <source>
        <dbReference type="Pfam" id="PF00005"/>
    </source>
</evidence>
<dbReference type="Pfam" id="PF00005">
    <property type="entry name" value="ABC_tran"/>
    <property type="match status" value="1"/>
</dbReference>
<reference evidence="2 3" key="1">
    <citation type="submission" date="2019-11" db="EMBL/GenBank/DDBJ databases">
        <title>Growth characteristics of pneumococcus vary with the chemical composition of the capsule and with environmental conditions.</title>
        <authorList>
            <person name="Tothpal A."/>
            <person name="Desobry K."/>
            <person name="Joshi S."/>
            <person name="Wyllie A.L."/>
            <person name="Weinberger D.M."/>
        </authorList>
    </citation>
    <scope>NUCLEOTIDE SEQUENCE [LARGE SCALE GENOMIC DNA]</scope>
    <source>
        <strain evidence="3">pnumococcus22F</strain>
    </source>
</reference>
<feature type="domain" description="ABC transporter" evidence="1">
    <location>
        <begin position="8"/>
        <end position="63"/>
    </location>
</feature>
<dbReference type="AlphaFoldDB" id="A0A6G2D704"/>
<name>A0A6G2D704_STREE</name>
<dbReference type="EMBL" id="WNHJ01001040">
    <property type="protein sequence ID" value="MTV64598.1"/>
    <property type="molecule type" value="Genomic_DNA"/>
</dbReference>
<dbReference type="SUPFAM" id="SSF52540">
    <property type="entry name" value="P-loop containing nucleoside triphosphate hydrolases"/>
    <property type="match status" value="1"/>
</dbReference>
<dbReference type="PANTHER" id="PTHR43394">
    <property type="entry name" value="ATP-DEPENDENT PERMEASE MDL1, MITOCHONDRIAL"/>
    <property type="match status" value="1"/>
</dbReference>
<dbReference type="Proteomes" id="UP000474228">
    <property type="component" value="Unassembled WGS sequence"/>
</dbReference>
<protein>
    <submittedName>
        <fullName evidence="2">ATP-binding cassette domain-containing protein</fullName>
    </submittedName>
</protein>
<dbReference type="GO" id="GO:0005524">
    <property type="term" value="F:ATP binding"/>
    <property type="evidence" value="ECO:0007669"/>
    <property type="project" value="UniProtKB-KW"/>
</dbReference>
<evidence type="ECO:0000313" key="3">
    <source>
        <dbReference type="Proteomes" id="UP000474228"/>
    </source>
</evidence>
<dbReference type="Gene3D" id="3.40.50.300">
    <property type="entry name" value="P-loop containing nucleotide triphosphate hydrolases"/>
    <property type="match status" value="1"/>
</dbReference>
<dbReference type="InterPro" id="IPR027417">
    <property type="entry name" value="P-loop_NTPase"/>
</dbReference>
<dbReference type="GO" id="GO:0016887">
    <property type="term" value="F:ATP hydrolysis activity"/>
    <property type="evidence" value="ECO:0007669"/>
    <property type="project" value="InterPro"/>
</dbReference>
<keyword evidence="2" id="KW-0067">ATP-binding</keyword>
<proteinExistence type="predicted"/>
<evidence type="ECO:0000313" key="2">
    <source>
        <dbReference type="EMBL" id="MTV64598.1"/>
    </source>
</evidence>